<keyword evidence="8" id="KW-0966">Cell projection</keyword>
<dbReference type="GO" id="GO:0160111">
    <property type="term" value="C:axonemal A tubule inner sheath"/>
    <property type="evidence" value="ECO:0007669"/>
    <property type="project" value="Ensembl"/>
</dbReference>
<dbReference type="InterPro" id="IPR008805">
    <property type="entry name" value="RIB43A"/>
</dbReference>
<keyword evidence="4" id="KW-0282">Flagellum</keyword>
<dbReference type="Ensembl" id="ENSNGAT00000007811.1">
    <property type="protein sequence ID" value="ENSNGAP00000004724.1"/>
    <property type="gene ID" value="ENSNGAG00000006413.1"/>
</dbReference>
<name>A0A8C6QM36_NANGA</name>
<dbReference type="Proteomes" id="UP000694381">
    <property type="component" value="Unassembled WGS sequence"/>
</dbReference>
<evidence type="ECO:0000256" key="5">
    <source>
        <dbReference type="ARBA" id="ARBA00023054"/>
    </source>
</evidence>
<dbReference type="AlphaFoldDB" id="A0A8C6QM36"/>
<sequence length="370" mass="43108">MYKVDYIPDPKGIAAIEARRTREINKANSSMCRTESWGYQVEEQKLQESTEQSNEMADGTKHAQCDLVAQMLQKEEAKRAWWLSKTLQDFREQKQQLRSGYECDRWDPDQLQEFPSPLYKSNPNYGLPTMHSLLGKNLDRTLHSRMQQEQFMCYLERQVQEQQEVKEEETRVALLSDQLHLAMDTRAAELARLEESCRVAMRIAMANAKRAKAAKQAQKQRHEHQQRQKANLMEVKNRIKSDPLTKNSQAAQLPQALQRVLPFYLKGKTSKQGATIRKGQEVQRCEKKELHQAEKALDAKWGSQSICLAEEVLELEERERELCAELRRGLGSFNQESAKEQQTQQNYLNSIIYSNQPIAQYYLQFNKSSY</sequence>
<dbReference type="OMA" id="NEMADGT"/>
<keyword evidence="7" id="KW-0206">Cytoskeleton</keyword>
<evidence type="ECO:0000313" key="11">
    <source>
        <dbReference type="Ensembl" id="ENSNGAP00000004724.1"/>
    </source>
</evidence>
<evidence type="ECO:0000313" key="12">
    <source>
        <dbReference type="Proteomes" id="UP000694381"/>
    </source>
</evidence>
<reference evidence="11" key="1">
    <citation type="submission" date="2025-08" db="UniProtKB">
        <authorList>
            <consortium name="Ensembl"/>
        </authorList>
    </citation>
    <scope>IDENTIFICATION</scope>
</reference>
<proteinExistence type="inferred from homology"/>
<organism evidence="11 12">
    <name type="scientific">Nannospalax galili</name>
    <name type="common">Northern Israeli blind subterranean mole rat</name>
    <name type="synonym">Spalax galili</name>
    <dbReference type="NCBI Taxonomy" id="1026970"/>
    <lineage>
        <taxon>Eukaryota</taxon>
        <taxon>Metazoa</taxon>
        <taxon>Chordata</taxon>
        <taxon>Craniata</taxon>
        <taxon>Vertebrata</taxon>
        <taxon>Euteleostomi</taxon>
        <taxon>Mammalia</taxon>
        <taxon>Eutheria</taxon>
        <taxon>Euarchontoglires</taxon>
        <taxon>Glires</taxon>
        <taxon>Rodentia</taxon>
        <taxon>Myomorpha</taxon>
        <taxon>Muroidea</taxon>
        <taxon>Spalacidae</taxon>
        <taxon>Spalacinae</taxon>
        <taxon>Nannospalax</taxon>
    </lineage>
</organism>
<evidence type="ECO:0000256" key="7">
    <source>
        <dbReference type="ARBA" id="ARBA00023212"/>
    </source>
</evidence>
<dbReference type="GO" id="GO:0036126">
    <property type="term" value="C:sperm flagellum"/>
    <property type="evidence" value="ECO:0007669"/>
    <property type="project" value="Ensembl"/>
</dbReference>
<evidence type="ECO:0000256" key="3">
    <source>
        <dbReference type="ARBA" id="ARBA00022490"/>
    </source>
</evidence>
<comment type="similarity">
    <text evidence="2">Belongs to the RIB43A family.</text>
</comment>
<dbReference type="GeneTree" id="ENSGT00390000010825"/>
<dbReference type="GO" id="GO:0030317">
    <property type="term" value="P:flagellated sperm motility"/>
    <property type="evidence" value="ECO:0007669"/>
    <property type="project" value="Ensembl"/>
</dbReference>
<evidence type="ECO:0000256" key="9">
    <source>
        <dbReference type="ARBA" id="ARBA00041087"/>
    </source>
</evidence>
<dbReference type="Pfam" id="PF05914">
    <property type="entry name" value="RIB43A"/>
    <property type="match status" value="1"/>
</dbReference>
<evidence type="ECO:0000256" key="2">
    <source>
        <dbReference type="ARBA" id="ARBA00006875"/>
    </source>
</evidence>
<keyword evidence="5" id="KW-0175">Coiled coil</keyword>
<evidence type="ECO:0000256" key="6">
    <source>
        <dbReference type="ARBA" id="ARBA00023069"/>
    </source>
</evidence>
<evidence type="ECO:0000256" key="10">
    <source>
        <dbReference type="ARBA" id="ARBA00046435"/>
    </source>
</evidence>
<keyword evidence="6" id="KW-0969">Cilium</keyword>
<dbReference type="PANTHER" id="PTHR14517:SF11">
    <property type="entry name" value="RIB43A-LIKE WITH COILED-COILS PROTEIN 1"/>
    <property type="match status" value="1"/>
</dbReference>
<evidence type="ECO:0000256" key="4">
    <source>
        <dbReference type="ARBA" id="ARBA00022846"/>
    </source>
</evidence>
<keyword evidence="3" id="KW-0963">Cytoplasm</keyword>
<reference evidence="11" key="2">
    <citation type="submission" date="2025-09" db="UniProtKB">
        <authorList>
            <consortium name="Ensembl"/>
        </authorList>
    </citation>
    <scope>IDENTIFICATION</scope>
</reference>
<protein>
    <recommendedName>
        <fullName evidence="9">RIB43A-like with coiled-coils protein 1</fullName>
    </recommendedName>
</protein>
<comment type="subcellular location">
    <subcellularLocation>
        <location evidence="1">Cytoplasm</location>
        <location evidence="1">Cytoskeleton</location>
        <location evidence="1">Flagellum axoneme</location>
    </subcellularLocation>
</comment>
<evidence type="ECO:0000256" key="8">
    <source>
        <dbReference type="ARBA" id="ARBA00023273"/>
    </source>
</evidence>
<comment type="subunit">
    <text evidence="10">Microtubule inner protein component of sperm flagellar doublet microtubules.</text>
</comment>
<evidence type="ECO:0000256" key="1">
    <source>
        <dbReference type="ARBA" id="ARBA00004611"/>
    </source>
</evidence>
<gene>
    <name evidence="11" type="primary">Ribc1</name>
</gene>
<accession>A0A8C6QM36</accession>
<keyword evidence="12" id="KW-1185">Reference proteome</keyword>
<dbReference type="PANTHER" id="PTHR14517">
    <property type="entry name" value="RIB43A-RELATED"/>
    <property type="match status" value="1"/>
</dbReference>